<dbReference type="Proteomes" id="UP000008312">
    <property type="component" value="Unassembled WGS sequence"/>
</dbReference>
<dbReference type="PANTHER" id="PTHR13026:SF0">
    <property type="entry name" value="RIBOSOMAL RNA PROCESSING 1B"/>
    <property type="match status" value="1"/>
</dbReference>
<proteinExistence type="inferred from homology"/>
<dbReference type="AlphaFoldDB" id="D8M8T0"/>
<evidence type="ECO:0000256" key="2">
    <source>
        <dbReference type="ARBA" id="ARBA00006374"/>
    </source>
</evidence>
<dbReference type="Pfam" id="PF05997">
    <property type="entry name" value="Nop52"/>
    <property type="match status" value="1"/>
</dbReference>
<evidence type="ECO:0000256" key="1">
    <source>
        <dbReference type="ARBA" id="ARBA00004123"/>
    </source>
</evidence>
<accession>D8M8T0</accession>
<dbReference type="OrthoDB" id="2019504at2759"/>
<keyword evidence="6" id="KW-1185">Reference proteome</keyword>
<keyword evidence="4" id="KW-0539">Nucleus</keyword>
<evidence type="ECO:0000256" key="3">
    <source>
        <dbReference type="ARBA" id="ARBA00022552"/>
    </source>
</evidence>
<dbReference type="RefSeq" id="XP_012898517.1">
    <property type="nucleotide sequence ID" value="XM_013043063.1"/>
</dbReference>
<dbReference type="GO" id="GO:0005634">
    <property type="term" value="C:nucleus"/>
    <property type="evidence" value="ECO:0007669"/>
    <property type="project" value="UniProtKB-SubCell"/>
</dbReference>
<dbReference type="GO" id="GO:0006364">
    <property type="term" value="P:rRNA processing"/>
    <property type="evidence" value="ECO:0007669"/>
    <property type="project" value="UniProtKB-KW"/>
</dbReference>
<dbReference type="EMBL" id="FN668688">
    <property type="protein sequence ID" value="CBK24469.2"/>
    <property type="molecule type" value="Genomic_DNA"/>
</dbReference>
<evidence type="ECO:0000313" key="6">
    <source>
        <dbReference type="Proteomes" id="UP000008312"/>
    </source>
</evidence>
<name>D8M8T0_BLAHO</name>
<reference evidence="5" key="1">
    <citation type="submission" date="2010-02" db="EMBL/GenBank/DDBJ databases">
        <title>Sequencing and annotation of the Blastocystis hominis genome.</title>
        <authorList>
            <person name="Wincker P."/>
        </authorList>
    </citation>
    <scope>NUCLEOTIDE SEQUENCE</scope>
    <source>
        <strain evidence="5">Singapore isolate B</strain>
    </source>
</reference>
<dbReference type="PANTHER" id="PTHR13026">
    <property type="entry name" value="NNP-1 PROTEIN NOVEL NUCLEAR PROTEIN 1 NOP52"/>
    <property type="match status" value="1"/>
</dbReference>
<comment type="subcellular location">
    <subcellularLocation>
        <location evidence="1">Nucleus</location>
    </subcellularLocation>
</comment>
<gene>
    <name evidence="5" type="ORF">GSBLH_T00004207001</name>
</gene>
<dbReference type="InParanoid" id="D8M8T0"/>
<dbReference type="GeneID" id="24921243"/>
<evidence type="ECO:0000256" key="4">
    <source>
        <dbReference type="ARBA" id="ARBA00023242"/>
    </source>
</evidence>
<dbReference type="InterPro" id="IPR010301">
    <property type="entry name" value="RRP1"/>
</dbReference>
<dbReference type="GO" id="GO:0030688">
    <property type="term" value="C:preribosome, small subunit precursor"/>
    <property type="evidence" value="ECO:0007669"/>
    <property type="project" value="InterPro"/>
</dbReference>
<sequence>MADDTLVEDPKFYTLGRDLANTEKRVRDKAVETIRRDIIRIQQCTELEMMKLWKGLFYTFWMSDKPLVQEELAIVLSEMLFEFRSEELSWMYIVCFWKTMIREWGGIDMLRMDKFLLLIRKFTNQTFSFLEQKQWKQSLVEQYQSLVNTTVYNEKSIGLFSQYCECFLDELHKQNPHISSYDFMNLIRPFFHILEIDASRLVVYGIKERVFLCILDSYETYRESLYFASILTTRGRKRRKTRFREH</sequence>
<organism evidence="5">
    <name type="scientific">Blastocystis hominis</name>
    <dbReference type="NCBI Taxonomy" id="12968"/>
    <lineage>
        <taxon>Eukaryota</taxon>
        <taxon>Sar</taxon>
        <taxon>Stramenopiles</taxon>
        <taxon>Bigyra</taxon>
        <taxon>Opalozoa</taxon>
        <taxon>Opalinata</taxon>
        <taxon>Blastocystidae</taxon>
        <taxon>Blastocystis</taxon>
    </lineage>
</organism>
<comment type="similarity">
    <text evidence="2">Belongs to the RRP1 family.</text>
</comment>
<keyword evidence="3" id="KW-0698">rRNA processing</keyword>
<protein>
    <submittedName>
        <fullName evidence="5">Uncharacterized protein</fullName>
    </submittedName>
</protein>
<evidence type="ECO:0000313" key="5">
    <source>
        <dbReference type="EMBL" id="CBK24469.2"/>
    </source>
</evidence>
<dbReference type="OMA" id="SHEWHCI"/>